<feature type="compositionally biased region" description="Pro residues" evidence="1">
    <location>
        <begin position="1"/>
        <end position="10"/>
    </location>
</feature>
<evidence type="ECO:0000313" key="3">
    <source>
        <dbReference type="Proteomes" id="UP000639643"/>
    </source>
</evidence>
<keyword evidence="3" id="KW-1185">Reference proteome</keyword>
<dbReference type="AlphaFoldDB" id="A0A8H6NY60"/>
<feature type="compositionally biased region" description="Basic and acidic residues" evidence="1">
    <location>
        <begin position="63"/>
        <end position="74"/>
    </location>
</feature>
<dbReference type="Proteomes" id="UP000639643">
    <property type="component" value="Unassembled WGS sequence"/>
</dbReference>
<proteinExistence type="predicted"/>
<comment type="caution">
    <text evidence="2">The sequence shown here is derived from an EMBL/GenBank/DDBJ whole genome shotgun (WGS) entry which is preliminary data.</text>
</comment>
<name>A0A8H6NY60_9PEZI</name>
<reference evidence="2" key="1">
    <citation type="journal article" date="2020" name="Phytopathology">
        <title>Genome Sequence Resources of Colletotrichum truncatum, C. plurivorum, C. musicola, and C. sojae: Four Species Pathogenic to Soybean (Glycine max).</title>
        <authorList>
            <person name="Rogerio F."/>
            <person name="Boufleur T.R."/>
            <person name="Ciampi-Guillardi M."/>
            <person name="Sukno S.A."/>
            <person name="Thon M.R."/>
            <person name="Massola Junior N.S."/>
            <person name="Baroncelli R."/>
        </authorList>
    </citation>
    <scope>NUCLEOTIDE SEQUENCE</scope>
    <source>
        <strain evidence="2">LFN0074</strain>
    </source>
</reference>
<gene>
    <name evidence="2" type="ORF">CMUS01_00898</name>
</gene>
<accession>A0A8H6NY60</accession>
<dbReference type="EMBL" id="WIGM01000013">
    <property type="protein sequence ID" value="KAF6844608.1"/>
    <property type="molecule type" value="Genomic_DNA"/>
</dbReference>
<evidence type="ECO:0000256" key="1">
    <source>
        <dbReference type="SAM" id="MobiDB-lite"/>
    </source>
</evidence>
<feature type="region of interest" description="Disordered" evidence="1">
    <location>
        <begin position="1"/>
        <end position="23"/>
    </location>
</feature>
<sequence length="150" mass="15941">MSPEAPPGPAIGPRSQSSSGVSGHRLMRIRVDPDGGRALCLKIAEPSEPMPTGATRHPATGHPLEERSAERSFLPEKICLGSSGPKGPTPNANGIGGGWHKETAAEARRGWGVCLCPLPRRQPYRTLWELWEGLSENKGVCETGAIESSL</sequence>
<feature type="region of interest" description="Disordered" evidence="1">
    <location>
        <begin position="44"/>
        <end position="99"/>
    </location>
</feature>
<protein>
    <submittedName>
        <fullName evidence="2">Uncharacterized protein</fullName>
    </submittedName>
</protein>
<evidence type="ECO:0000313" key="2">
    <source>
        <dbReference type="EMBL" id="KAF6844608.1"/>
    </source>
</evidence>
<organism evidence="2 3">
    <name type="scientific">Colletotrichum musicola</name>
    <dbReference type="NCBI Taxonomy" id="2175873"/>
    <lineage>
        <taxon>Eukaryota</taxon>
        <taxon>Fungi</taxon>
        <taxon>Dikarya</taxon>
        <taxon>Ascomycota</taxon>
        <taxon>Pezizomycotina</taxon>
        <taxon>Sordariomycetes</taxon>
        <taxon>Hypocreomycetidae</taxon>
        <taxon>Glomerellales</taxon>
        <taxon>Glomerellaceae</taxon>
        <taxon>Colletotrichum</taxon>
        <taxon>Colletotrichum orchidearum species complex</taxon>
    </lineage>
</organism>